<dbReference type="Proteomes" id="UP000051276">
    <property type="component" value="Unassembled WGS sequence"/>
</dbReference>
<name>A0A0T5YV20_9GAMM</name>
<dbReference type="RefSeq" id="WP_232432910.1">
    <property type="nucleotide sequence ID" value="NZ_KQ556903.1"/>
</dbReference>
<evidence type="ECO:0000313" key="3">
    <source>
        <dbReference type="Proteomes" id="UP000051276"/>
    </source>
</evidence>
<gene>
    <name evidence="1" type="ORF">Ga0074115_10572</name>
    <name evidence="2" type="ORF">Ga0076813_13902</name>
</gene>
<evidence type="ECO:0000313" key="1">
    <source>
        <dbReference type="EMBL" id="KRT54434.1"/>
    </source>
</evidence>
<dbReference type="Proteomes" id="UP000051634">
    <property type="component" value="Unassembled WGS sequence"/>
</dbReference>
<dbReference type="Gene3D" id="3.20.20.150">
    <property type="entry name" value="Divalent-metal-dependent TIM barrel enzymes"/>
    <property type="match status" value="1"/>
</dbReference>
<sequence>MLSQPRPDLGFGLSLRREFVSDVLQRQPAVDWFELPCDNYLDADAGTLDELARIRQDYPLILHGGSLSIGGPDPIDQRYLQQIKQLSERLQCAWFSDHLCWTLPGQSHSYDLRPLPYTKEMIDHLVTRIEQVQETLGQRLLLENIPEFHRDRSKQMDEWEFVSAVAERSDSLILLDLSNIISKAIDHNFSPLDYLRQLPADRIWEVHLTPPQERQEYQGDADDATAPDSSRIWALYRETLAQTGPISTLLEPDHDIPPLEELEQGLKAARIISSQIHQN</sequence>
<dbReference type="SUPFAM" id="SSF51658">
    <property type="entry name" value="Xylose isomerase-like"/>
    <property type="match status" value="1"/>
</dbReference>
<comment type="caution">
    <text evidence="1">The sequence shown here is derived from an EMBL/GenBank/DDBJ whole genome shotgun (WGS) entry which is preliminary data.</text>
</comment>
<organism evidence="1 4">
    <name type="scientific">endosymbiont of Ridgeia piscesae</name>
    <dbReference type="NCBI Taxonomy" id="54398"/>
    <lineage>
        <taxon>Bacteria</taxon>
        <taxon>Pseudomonadati</taxon>
        <taxon>Pseudomonadota</taxon>
        <taxon>Gammaproteobacteria</taxon>
        <taxon>sulfur-oxidizing symbionts</taxon>
    </lineage>
</organism>
<dbReference type="PANTHER" id="PTHR42194">
    <property type="entry name" value="UPF0276 PROTEIN HI_1600"/>
    <property type="match status" value="1"/>
</dbReference>
<evidence type="ECO:0000313" key="4">
    <source>
        <dbReference type="Proteomes" id="UP000051634"/>
    </source>
</evidence>
<dbReference type="InterPro" id="IPR007801">
    <property type="entry name" value="MbnB/TglH/ChrH"/>
</dbReference>
<keyword evidence="4" id="KW-1185">Reference proteome</keyword>
<evidence type="ECO:0000313" key="2">
    <source>
        <dbReference type="EMBL" id="KRT58632.1"/>
    </source>
</evidence>
<reference evidence="3 4" key="1">
    <citation type="submission" date="2015-11" db="EMBL/GenBank/DDBJ databases">
        <title>The genome of Candidatus Endoriftia persephone in Ridgeia piscesae and population structure of the North Eastern Pacific vestimentiferan symbionts.</title>
        <authorList>
            <person name="Perez M."/>
            <person name="Juniper K.S."/>
        </authorList>
    </citation>
    <scope>NUCLEOTIDE SEQUENCE [LARGE SCALE GENOMIC DNA]</scope>
    <source>
        <strain evidence="2">Ind10</strain>
        <strain evidence="1">Ind11</strain>
    </source>
</reference>
<dbReference type="PANTHER" id="PTHR42194:SF1">
    <property type="entry name" value="UPF0276 PROTEIN HI_1600"/>
    <property type="match status" value="1"/>
</dbReference>
<dbReference type="AlphaFoldDB" id="A0A0T5YV20"/>
<protein>
    <submittedName>
        <fullName evidence="1">Uncharacterized protein</fullName>
    </submittedName>
</protein>
<dbReference type="NCBIfam" id="NF003818">
    <property type="entry name" value="PRK05409.1"/>
    <property type="match status" value="1"/>
</dbReference>
<dbReference type="STRING" id="54398.Ga0074115_10572"/>
<dbReference type="Pfam" id="PF05114">
    <property type="entry name" value="MbnB_TglH_ChrH"/>
    <property type="match status" value="1"/>
</dbReference>
<dbReference type="EMBL" id="LDXT01000091">
    <property type="protein sequence ID" value="KRT54434.1"/>
    <property type="molecule type" value="Genomic_DNA"/>
</dbReference>
<dbReference type="InterPro" id="IPR036237">
    <property type="entry name" value="Xyl_isomerase-like_sf"/>
</dbReference>
<dbReference type="EMBL" id="LMXI01000304">
    <property type="protein sequence ID" value="KRT58632.1"/>
    <property type="molecule type" value="Genomic_DNA"/>
</dbReference>
<accession>A0A0T5YV20</accession>
<proteinExistence type="predicted"/>